<dbReference type="CDD" id="cd01949">
    <property type="entry name" value="GGDEF"/>
    <property type="match status" value="1"/>
</dbReference>
<feature type="transmembrane region" description="Helical" evidence="1">
    <location>
        <begin position="6"/>
        <end position="23"/>
    </location>
</feature>
<proteinExistence type="predicted"/>
<protein>
    <recommendedName>
        <fullName evidence="2">GGDEF domain-containing protein</fullName>
    </recommendedName>
</protein>
<gene>
    <name evidence="3" type="ORF">MORIYA_1224</name>
</gene>
<dbReference type="AlphaFoldDB" id="A0A330LMP0"/>
<dbReference type="SUPFAM" id="SSF55073">
    <property type="entry name" value="Nucleotide cyclase"/>
    <property type="match status" value="1"/>
</dbReference>
<sequence length="153" mass="16901">MTAIPIFDLLVIFGLAIITFAFLQRSFFQPLKLLLSSAKKVESGSKLAVSLSDTVFRVGGDEFLILLRNIKDTRDVDCVAEKILSTFVEPEIIEGKPMNITISIGAAVSPNDTTNSDDMVKFADIAMYAAKRDQETSYKVFNPSMLKRVNDGE</sequence>
<dbReference type="EMBL" id="LS483250">
    <property type="protein sequence ID" value="SQD77702.1"/>
    <property type="molecule type" value="Genomic_DNA"/>
</dbReference>
<name>A0A330LMP0_9GAMM</name>
<dbReference type="NCBIfam" id="TIGR00254">
    <property type="entry name" value="GGDEF"/>
    <property type="match status" value="1"/>
</dbReference>
<evidence type="ECO:0000313" key="3">
    <source>
        <dbReference type="EMBL" id="SQD77702.1"/>
    </source>
</evidence>
<dbReference type="PANTHER" id="PTHR46663">
    <property type="entry name" value="DIGUANYLATE CYCLASE DGCT-RELATED"/>
    <property type="match status" value="1"/>
</dbReference>
<dbReference type="SMART" id="SM00267">
    <property type="entry name" value="GGDEF"/>
    <property type="match status" value="1"/>
</dbReference>
<dbReference type="RefSeq" id="WP_112713451.1">
    <property type="nucleotide sequence ID" value="NZ_LS483250.1"/>
</dbReference>
<organism evidence="3 4">
    <name type="scientific">Moritella yayanosii</name>
    <dbReference type="NCBI Taxonomy" id="69539"/>
    <lineage>
        <taxon>Bacteria</taxon>
        <taxon>Pseudomonadati</taxon>
        <taxon>Pseudomonadota</taxon>
        <taxon>Gammaproteobacteria</taxon>
        <taxon>Alteromonadales</taxon>
        <taxon>Moritellaceae</taxon>
        <taxon>Moritella</taxon>
    </lineage>
</organism>
<dbReference type="InterPro" id="IPR043128">
    <property type="entry name" value="Rev_trsase/Diguanyl_cyclase"/>
</dbReference>
<evidence type="ECO:0000256" key="1">
    <source>
        <dbReference type="SAM" id="Phobius"/>
    </source>
</evidence>
<dbReference type="InterPro" id="IPR052163">
    <property type="entry name" value="DGC-Regulatory_Protein"/>
</dbReference>
<dbReference type="OrthoDB" id="766410at2"/>
<keyword evidence="1" id="KW-0472">Membrane</keyword>
<feature type="domain" description="GGDEF" evidence="2">
    <location>
        <begin position="16"/>
        <end position="143"/>
    </location>
</feature>
<dbReference type="Pfam" id="PF00990">
    <property type="entry name" value="GGDEF"/>
    <property type="match status" value="1"/>
</dbReference>
<dbReference type="Proteomes" id="UP000250163">
    <property type="component" value="Chromosome MORIYA"/>
</dbReference>
<keyword evidence="1" id="KW-1133">Transmembrane helix</keyword>
<keyword evidence="1" id="KW-0812">Transmembrane</keyword>
<dbReference type="PANTHER" id="PTHR46663:SF2">
    <property type="entry name" value="GGDEF DOMAIN-CONTAINING PROTEIN"/>
    <property type="match status" value="1"/>
</dbReference>
<evidence type="ECO:0000313" key="4">
    <source>
        <dbReference type="Proteomes" id="UP000250163"/>
    </source>
</evidence>
<dbReference type="InterPro" id="IPR000160">
    <property type="entry name" value="GGDEF_dom"/>
</dbReference>
<dbReference type="PROSITE" id="PS50887">
    <property type="entry name" value="GGDEF"/>
    <property type="match status" value="1"/>
</dbReference>
<keyword evidence="4" id="KW-1185">Reference proteome</keyword>
<dbReference type="Gene3D" id="3.30.70.270">
    <property type="match status" value="1"/>
</dbReference>
<dbReference type="KEGG" id="mya:MORIYA_1224"/>
<dbReference type="InterPro" id="IPR029787">
    <property type="entry name" value="Nucleotide_cyclase"/>
</dbReference>
<reference evidence="4" key="1">
    <citation type="submission" date="2018-05" db="EMBL/GenBank/DDBJ databases">
        <authorList>
            <person name="Cea G.-C."/>
            <person name="William W."/>
        </authorList>
    </citation>
    <scope>NUCLEOTIDE SEQUENCE [LARGE SCALE GENOMIC DNA]</scope>
    <source>
        <strain evidence="4">DB21MT 5</strain>
    </source>
</reference>
<evidence type="ECO:0000259" key="2">
    <source>
        <dbReference type="PROSITE" id="PS50887"/>
    </source>
</evidence>
<accession>A0A330LMP0</accession>